<evidence type="ECO:0000256" key="1">
    <source>
        <dbReference type="ARBA" id="ARBA00006174"/>
    </source>
</evidence>
<gene>
    <name evidence="4" type="ORF">SAMN05660209_02936</name>
</gene>
<dbReference type="SUPFAM" id="SSF103378">
    <property type="entry name" value="2-methylcitrate dehydratase PrpD"/>
    <property type="match status" value="1"/>
</dbReference>
<dbReference type="InterPro" id="IPR036148">
    <property type="entry name" value="MmgE/PrpD_sf"/>
</dbReference>
<dbReference type="GO" id="GO:0016829">
    <property type="term" value="F:lyase activity"/>
    <property type="evidence" value="ECO:0007669"/>
    <property type="project" value="InterPro"/>
</dbReference>
<evidence type="ECO:0000313" key="5">
    <source>
        <dbReference type="Proteomes" id="UP000198921"/>
    </source>
</evidence>
<feature type="domain" description="MmgE/PrpD N-terminal" evidence="2">
    <location>
        <begin position="14"/>
        <end position="231"/>
    </location>
</feature>
<keyword evidence="5" id="KW-1185">Reference proteome</keyword>
<reference evidence="5" key="1">
    <citation type="submission" date="2016-10" db="EMBL/GenBank/DDBJ databases">
        <authorList>
            <person name="Varghese N."/>
            <person name="Submissions S."/>
        </authorList>
    </citation>
    <scope>NUCLEOTIDE SEQUENCE [LARGE SCALE GENOMIC DNA]</scope>
    <source>
        <strain evidence="5">DSM 45422</strain>
    </source>
</reference>
<dbReference type="OrthoDB" id="3781756at2"/>
<dbReference type="InterPro" id="IPR045336">
    <property type="entry name" value="MmgE_PrpD_N"/>
</dbReference>
<dbReference type="Gene3D" id="3.30.1330.120">
    <property type="entry name" value="2-methylcitrate dehydratase PrpD"/>
    <property type="match status" value="1"/>
</dbReference>
<dbReference type="InterPro" id="IPR042183">
    <property type="entry name" value="MmgE/PrpD_sf_1"/>
</dbReference>
<dbReference type="PANTHER" id="PTHR16943:SF8">
    <property type="entry name" value="2-METHYLCITRATE DEHYDRATASE"/>
    <property type="match status" value="1"/>
</dbReference>
<dbReference type="Pfam" id="PF03972">
    <property type="entry name" value="MmgE_PrpD_N"/>
    <property type="match status" value="1"/>
</dbReference>
<dbReference type="AlphaFoldDB" id="A0A1H3K4Q4"/>
<protein>
    <submittedName>
        <fullName evidence="4">2-methylcitrate dehydratase PrpD</fullName>
    </submittedName>
</protein>
<dbReference type="Proteomes" id="UP000198921">
    <property type="component" value="Unassembled WGS sequence"/>
</dbReference>
<name>A0A1H3K4Q4_9ACTN</name>
<evidence type="ECO:0000259" key="3">
    <source>
        <dbReference type="Pfam" id="PF19305"/>
    </source>
</evidence>
<dbReference type="InterPro" id="IPR005656">
    <property type="entry name" value="MmgE_PrpD"/>
</dbReference>
<dbReference type="Pfam" id="PF19305">
    <property type="entry name" value="MmgE_PrpD_C"/>
    <property type="match status" value="1"/>
</dbReference>
<dbReference type="InterPro" id="IPR042188">
    <property type="entry name" value="MmgE/PrpD_sf_2"/>
</dbReference>
<dbReference type="PANTHER" id="PTHR16943">
    <property type="entry name" value="2-METHYLCITRATE DEHYDRATASE-RELATED"/>
    <property type="match status" value="1"/>
</dbReference>
<dbReference type="EMBL" id="FNOT01000007">
    <property type="protein sequence ID" value="SDY46839.1"/>
    <property type="molecule type" value="Genomic_DNA"/>
</dbReference>
<dbReference type="Gene3D" id="1.10.4100.10">
    <property type="entry name" value="2-methylcitrate dehydratase PrpD"/>
    <property type="match status" value="1"/>
</dbReference>
<accession>A0A1H3K4Q4</accession>
<comment type="similarity">
    <text evidence="1">Belongs to the PrpD family.</text>
</comment>
<sequence length="460" mass="45396">MSTGGDGADPVPGLAGAVSATSWERAPAAVRDRVVDLVADTVAVAALGSARPELRSLAAVHAATAPEGAATAVGSARGWPAATAALLDGAAVAADQLQDGHREARGHPASHIVPAVLALAGERDTGGAETLSAVLAGYEAGVRVGRAMGGTPDGVHDIGTWGALAAAAGVARLLAPGDAAAARRALELGAAAVLLTDAGTVFAGTPGSHAFLGVSAQLGLSLGLAAVAGLEPAPGSLDRHLRRVAARAWDPAALAVDGGWPRFEVLAGYVKAHPTCAHLHGVNDAVADLVARGVRAGDVAEVEVRVGAGAAAFAGVADGELAARFSVPTSVAVALVTGRLDEVVMDGATVTSAPVRALAGRVRVVHDPALDAGYPAGRPARVRVSLAAGGQLTATADRPRGDADRAFDRAELAAKATRLLTRRFGPAAAPDVLAAVHALADGGTARELGTALRRAAGGAR</sequence>
<feature type="domain" description="MmgE/PrpD C-terminal" evidence="3">
    <location>
        <begin position="273"/>
        <end position="429"/>
    </location>
</feature>
<evidence type="ECO:0000313" key="4">
    <source>
        <dbReference type="EMBL" id="SDY46839.1"/>
    </source>
</evidence>
<dbReference type="RefSeq" id="WP_091157671.1">
    <property type="nucleotide sequence ID" value="NZ_FNOT01000007.1"/>
</dbReference>
<dbReference type="InterPro" id="IPR045337">
    <property type="entry name" value="MmgE_PrpD_C"/>
</dbReference>
<evidence type="ECO:0000259" key="2">
    <source>
        <dbReference type="Pfam" id="PF03972"/>
    </source>
</evidence>
<proteinExistence type="inferred from homology"/>
<organism evidence="4 5">
    <name type="scientific">Geodermatophilus africanus</name>
    <dbReference type="NCBI Taxonomy" id="1137993"/>
    <lineage>
        <taxon>Bacteria</taxon>
        <taxon>Bacillati</taxon>
        <taxon>Actinomycetota</taxon>
        <taxon>Actinomycetes</taxon>
        <taxon>Geodermatophilales</taxon>
        <taxon>Geodermatophilaceae</taxon>
        <taxon>Geodermatophilus</taxon>
    </lineage>
</organism>
<dbReference type="STRING" id="1137993.SAMN05660209_02936"/>